<evidence type="ECO:0000313" key="1">
    <source>
        <dbReference type="EMBL" id="HIH69923.1"/>
    </source>
</evidence>
<sequence length="67" mass="7941">MTKILKNYRLSPYYLECIEKLVGTGYFSSQTEVIEVAVLKLFEKFEQNGKLERTPNKQHREIEEENS</sequence>
<gene>
    <name evidence="1" type="ORF">HA299_04845</name>
</gene>
<reference evidence="1" key="1">
    <citation type="journal article" date="2020" name="bioRxiv">
        <title>A rank-normalized archaeal taxonomy based on genome phylogeny resolves widespread incomplete and uneven classifications.</title>
        <authorList>
            <person name="Rinke C."/>
            <person name="Chuvochina M."/>
            <person name="Mussig A.J."/>
            <person name="Chaumeil P.-A."/>
            <person name="Waite D.W."/>
            <person name="Whitman W.B."/>
            <person name="Parks D.H."/>
            <person name="Hugenholtz P."/>
        </authorList>
    </citation>
    <scope>NUCLEOTIDE SEQUENCE</scope>
    <source>
        <strain evidence="1">UBA12518</strain>
    </source>
</reference>
<organism evidence="1 2">
    <name type="scientific">Methermicoccus shengliensis</name>
    <dbReference type="NCBI Taxonomy" id="660064"/>
    <lineage>
        <taxon>Archaea</taxon>
        <taxon>Methanobacteriati</taxon>
        <taxon>Methanobacteriota</taxon>
        <taxon>Stenosarchaea group</taxon>
        <taxon>Methanomicrobia</taxon>
        <taxon>Methanosarcinales</taxon>
        <taxon>Methermicoccaceae</taxon>
        <taxon>Methermicoccus</taxon>
    </lineage>
</organism>
<evidence type="ECO:0000313" key="2">
    <source>
        <dbReference type="Proteomes" id="UP000600363"/>
    </source>
</evidence>
<proteinExistence type="predicted"/>
<dbReference type="AlphaFoldDB" id="A0A832RXB5"/>
<name>A0A832RXB5_9EURY</name>
<accession>A0A832RXB5</accession>
<dbReference type="RefSeq" id="WP_276624471.1">
    <property type="nucleotide sequence ID" value="NZ_DUIH01000016.1"/>
</dbReference>
<comment type="caution">
    <text evidence="1">The sequence shown here is derived from an EMBL/GenBank/DDBJ whole genome shotgun (WGS) entry which is preliminary data.</text>
</comment>
<protein>
    <submittedName>
        <fullName evidence="1">Uncharacterized protein</fullName>
    </submittedName>
</protein>
<dbReference type="Proteomes" id="UP000600363">
    <property type="component" value="Unassembled WGS sequence"/>
</dbReference>
<dbReference type="EMBL" id="DUIH01000016">
    <property type="protein sequence ID" value="HIH69923.1"/>
    <property type="molecule type" value="Genomic_DNA"/>
</dbReference>